<gene>
    <name evidence="3" type="ORF">C3L24_01855</name>
</gene>
<dbReference type="EMBL" id="PQCO01000095">
    <property type="protein sequence ID" value="PUE05164.1"/>
    <property type="molecule type" value="Genomic_DNA"/>
</dbReference>
<name>A0A657Q3X8_9GAMM</name>
<proteinExistence type="predicted"/>
<evidence type="ECO:0000256" key="1">
    <source>
        <dbReference type="SAM" id="MobiDB-lite"/>
    </source>
</evidence>
<evidence type="ECO:0000256" key="2">
    <source>
        <dbReference type="SAM" id="Phobius"/>
    </source>
</evidence>
<keyword evidence="2" id="KW-0812">Transmembrane</keyword>
<feature type="region of interest" description="Disordered" evidence="1">
    <location>
        <begin position="187"/>
        <end position="328"/>
    </location>
</feature>
<dbReference type="SUPFAM" id="SSF81901">
    <property type="entry name" value="HCP-like"/>
    <property type="match status" value="1"/>
</dbReference>
<evidence type="ECO:0008006" key="5">
    <source>
        <dbReference type="Google" id="ProtNLM"/>
    </source>
</evidence>
<keyword evidence="2" id="KW-1133">Transmembrane helix</keyword>
<dbReference type="InterPro" id="IPR006597">
    <property type="entry name" value="Sel1-like"/>
</dbReference>
<dbReference type="Proteomes" id="UP000250928">
    <property type="component" value="Unassembled WGS sequence"/>
</dbReference>
<dbReference type="SMART" id="SM00671">
    <property type="entry name" value="SEL1"/>
    <property type="match status" value="3"/>
</dbReference>
<dbReference type="Gene3D" id="1.25.40.10">
    <property type="entry name" value="Tetratricopeptide repeat domain"/>
    <property type="match status" value="1"/>
</dbReference>
<dbReference type="InterPro" id="IPR050767">
    <property type="entry name" value="Sel1_AlgK"/>
</dbReference>
<comment type="caution">
    <text evidence="3">The sequence shown here is derived from an EMBL/GenBank/DDBJ whole genome shotgun (WGS) entry which is preliminary data.</text>
</comment>
<keyword evidence="2" id="KW-0472">Membrane</keyword>
<dbReference type="InterPro" id="IPR011990">
    <property type="entry name" value="TPR-like_helical_dom_sf"/>
</dbReference>
<dbReference type="PANTHER" id="PTHR11102">
    <property type="entry name" value="SEL-1-LIKE PROTEIN"/>
    <property type="match status" value="1"/>
</dbReference>
<feature type="compositionally biased region" description="Basic and acidic residues" evidence="1">
    <location>
        <begin position="311"/>
        <end position="322"/>
    </location>
</feature>
<feature type="transmembrane region" description="Helical" evidence="2">
    <location>
        <begin position="27"/>
        <end position="46"/>
    </location>
</feature>
<evidence type="ECO:0000313" key="4">
    <source>
        <dbReference type="Proteomes" id="UP000250928"/>
    </source>
</evidence>
<protein>
    <recommendedName>
        <fullName evidence="5">Sel1 repeat family protein</fullName>
    </recommendedName>
</protein>
<dbReference type="PANTHER" id="PTHR11102:SF160">
    <property type="entry name" value="ERAD-ASSOCIATED E3 UBIQUITIN-PROTEIN LIGASE COMPONENT HRD3"/>
    <property type="match status" value="1"/>
</dbReference>
<accession>A0A657Q3X8</accession>
<reference evidence="3 4" key="1">
    <citation type="submission" date="2018-01" db="EMBL/GenBank/DDBJ databases">
        <title>Novel co-symbiosis in the lucinid bivalve Phacoides pectinatus.</title>
        <authorList>
            <person name="Lim S.J."/>
            <person name="Davis B.G."/>
            <person name="Gill D.E."/>
            <person name="Engel A.S."/>
            <person name="Anderson L.C."/>
            <person name="Campbell B.J."/>
        </authorList>
    </citation>
    <scope>NUCLEOTIDE SEQUENCE [LARGE SCALE GENOMIC DNA]</scope>
    <source>
        <strain evidence="3">N3_P5</strain>
    </source>
</reference>
<dbReference type="Pfam" id="PF08238">
    <property type="entry name" value="Sel1"/>
    <property type="match status" value="3"/>
</dbReference>
<organism evidence="3 4">
    <name type="scientific">Candidatus Sedimenticola endophacoides</name>
    <dbReference type="NCBI Taxonomy" id="2548426"/>
    <lineage>
        <taxon>Bacteria</taxon>
        <taxon>Pseudomonadati</taxon>
        <taxon>Pseudomonadota</taxon>
        <taxon>Gammaproteobacteria</taxon>
        <taxon>Chromatiales</taxon>
        <taxon>Sedimenticolaceae</taxon>
        <taxon>Sedimenticola</taxon>
    </lineage>
</organism>
<evidence type="ECO:0000313" key="3">
    <source>
        <dbReference type="EMBL" id="PUE05164.1"/>
    </source>
</evidence>
<dbReference type="AlphaFoldDB" id="A0A657Q3X8"/>
<sequence>MATLDNVAQLGDKYWNRFLVIYPARQYRVHILLSGMLFLYTTLLLANPMEQGMRAYQRGERETALEHWLPLAEDGDPEAQFLVSLLHLEGVQGQGADDSAMALEWLIRSAAKGFAPAQFNLGNQYLQGAGVAQSYQQAARWFEPAAQQGFLGAQFNLANLYMAGKGVERDVEKARFWYARAAEKGSQPAQDALRQLDAKTSAEAPEDASLPASPGQWDAPPGGCWPGDCSPGSQQDSRWGVRPGKPESESGTPPSHSGPAQDNGSTLRLETANKLPQTASAAPTRLSTGDGHRELPSGERALLCRRPWPLSDHRGGESRPEASARPPVGGKTMGAQFRFHGQAIAAGVKPGYRVWRL</sequence>
<feature type="compositionally biased region" description="Polar residues" evidence="1">
    <location>
        <begin position="249"/>
        <end position="287"/>
    </location>
</feature>